<keyword evidence="3" id="KW-1185">Reference proteome</keyword>
<evidence type="ECO:0000313" key="2">
    <source>
        <dbReference type="EMBL" id="KAK4760634.1"/>
    </source>
</evidence>
<feature type="domain" description="DUF7054" evidence="1">
    <location>
        <begin position="15"/>
        <end position="104"/>
    </location>
</feature>
<proteinExistence type="predicted"/>
<dbReference type="InterPro" id="IPR040358">
    <property type="entry name" value="At4g22758-like"/>
</dbReference>
<dbReference type="PANTHER" id="PTHR33270">
    <property type="entry name" value="BNAC05G50380D PROTEIN"/>
    <property type="match status" value="1"/>
</dbReference>
<name>A0AAN7K8Z9_9MYRT</name>
<reference evidence="2 3" key="1">
    <citation type="journal article" date="2023" name="Hortic Res">
        <title>Pangenome of water caltrop reveals structural variations and asymmetric subgenome divergence after allopolyploidization.</title>
        <authorList>
            <person name="Zhang X."/>
            <person name="Chen Y."/>
            <person name="Wang L."/>
            <person name="Yuan Y."/>
            <person name="Fang M."/>
            <person name="Shi L."/>
            <person name="Lu R."/>
            <person name="Comes H.P."/>
            <person name="Ma Y."/>
            <person name="Chen Y."/>
            <person name="Huang G."/>
            <person name="Zhou Y."/>
            <person name="Zheng Z."/>
            <person name="Qiu Y."/>
        </authorList>
    </citation>
    <scope>NUCLEOTIDE SEQUENCE [LARGE SCALE GENOMIC DNA]</scope>
    <source>
        <tissue evidence="2">Roots</tissue>
    </source>
</reference>
<evidence type="ECO:0000313" key="3">
    <source>
        <dbReference type="Proteomes" id="UP001345219"/>
    </source>
</evidence>
<dbReference type="PANTHER" id="PTHR33270:SF18">
    <property type="entry name" value="OS02G0324700 PROTEIN"/>
    <property type="match status" value="1"/>
</dbReference>
<accession>A0AAN7K8Z9</accession>
<dbReference type="EMBL" id="JAXIOK010000010">
    <property type="protein sequence ID" value="KAK4760634.1"/>
    <property type="molecule type" value="Genomic_DNA"/>
</dbReference>
<dbReference type="Proteomes" id="UP001345219">
    <property type="component" value="Chromosome 5"/>
</dbReference>
<protein>
    <recommendedName>
        <fullName evidence="1">DUF7054 domain-containing protein</fullName>
    </recommendedName>
</protein>
<dbReference type="AlphaFoldDB" id="A0AAN7K8Z9"/>
<organism evidence="2 3">
    <name type="scientific">Trapa incisa</name>
    <dbReference type="NCBI Taxonomy" id="236973"/>
    <lineage>
        <taxon>Eukaryota</taxon>
        <taxon>Viridiplantae</taxon>
        <taxon>Streptophyta</taxon>
        <taxon>Embryophyta</taxon>
        <taxon>Tracheophyta</taxon>
        <taxon>Spermatophyta</taxon>
        <taxon>Magnoliopsida</taxon>
        <taxon>eudicotyledons</taxon>
        <taxon>Gunneridae</taxon>
        <taxon>Pentapetalae</taxon>
        <taxon>rosids</taxon>
        <taxon>malvids</taxon>
        <taxon>Myrtales</taxon>
        <taxon>Lythraceae</taxon>
        <taxon>Trapa</taxon>
    </lineage>
</organism>
<dbReference type="Pfam" id="PF23156">
    <property type="entry name" value="DUF7054"/>
    <property type="match status" value="1"/>
</dbReference>
<evidence type="ECO:0000259" key="1">
    <source>
        <dbReference type="Pfam" id="PF23156"/>
    </source>
</evidence>
<comment type="caution">
    <text evidence="2">The sequence shown here is derived from an EMBL/GenBank/DDBJ whole genome shotgun (WGS) entry which is preliminary data.</text>
</comment>
<sequence length="147" mass="16544">MMFHKPKKNRCPRVNRILISIAFMGSAGPIRLVVDETDPVDAVILTALKSYRREGRLPILGSNFEDFLLYYGSDVTDTLCPHRIAALSPWDTIGSQGSRNFLLCKKPQVDQRTADAGRKSAAVSHGKGSRTWKKWIKKSFSRRISSH</sequence>
<gene>
    <name evidence="2" type="ORF">SAY87_005527</name>
</gene>
<dbReference type="InterPro" id="IPR055482">
    <property type="entry name" value="DUF7054"/>
</dbReference>